<protein>
    <submittedName>
        <fullName evidence="1">Uncharacterized protein</fullName>
    </submittedName>
</protein>
<comment type="caution">
    <text evidence="1">The sequence shown here is derived from an EMBL/GenBank/DDBJ whole genome shotgun (WGS) entry which is preliminary data.</text>
</comment>
<dbReference type="EMBL" id="QXGB01000177">
    <property type="protein sequence ID" value="KAE9226266.1"/>
    <property type="molecule type" value="Genomic_DNA"/>
</dbReference>
<name>A0A6A3YWE6_9STRA</name>
<proteinExistence type="predicted"/>
<keyword evidence="2" id="KW-1185">Reference proteome</keyword>
<dbReference type="Proteomes" id="UP000433483">
    <property type="component" value="Unassembled WGS sequence"/>
</dbReference>
<evidence type="ECO:0000313" key="2">
    <source>
        <dbReference type="Proteomes" id="UP000433483"/>
    </source>
</evidence>
<reference evidence="1 2" key="1">
    <citation type="submission" date="2018-08" db="EMBL/GenBank/DDBJ databases">
        <title>Genomic investigation of the strawberry pathogen Phytophthora fragariae indicates pathogenicity is determined by transcriptional variation in three key races.</title>
        <authorList>
            <person name="Adams T.M."/>
            <person name="Armitage A.D."/>
            <person name="Sobczyk M.K."/>
            <person name="Bates H.J."/>
            <person name="Dunwell J.M."/>
            <person name="Nellist C.F."/>
            <person name="Harrison R.J."/>
        </authorList>
    </citation>
    <scope>NUCLEOTIDE SEQUENCE [LARGE SCALE GENOMIC DNA]</scope>
    <source>
        <strain evidence="1 2">NOV-27</strain>
    </source>
</reference>
<dbReference type="OrthoDB" id="10418561at2759"/>
<gene>
    <name evidence="1" type="ORF">PF005_g5186</name>
</gene>
<accession>A0A6A3YWE6</accession>
<dbReference type="AlphaFoldDB" id="A0A6A3YWE6"/>
<evidence type="ECO:0000313" key="1">
    <source>
        <dbReference type="EMBL" id="KAE9226266.1"/>
    </source>
</evidence>
<sequence>MQPPNAVKAQAVGASVHITRRSEENQGVVVVAPPLQKTQFESWADLQDYLEVYEREHVPDHCMR</sequence>
<organism evidence="1 2">
    <name type="scientific">Phytophthora fragariae</name>
    <dbReference type="NCBI Taxonomy" id="53985"/>
    <lineage>
        <taxon>Eukaryota</taxon>
        <taxon>Sar</taxon>
        <taxon>Stramenopiles</taxon>
        <taxon>Oomycota</taxon>
        <taxon>Peronosporomycetes</taxon>
        <taxon>Peronosporales</taxon>
        <taxon>Peronosporaceae</taxon>
        <taxon>Phytophthora</taxon>
    </lineage>
</organism>